<dbReference type="OrthoDB" id="1255013at2"/>
<gene>
    <name evidence="2" type="ORF">SAMN05421594_0524</name>
</gene>
<name>A0A1I4VR26_CHROL</name>
<evidence type="ECO:0008006" key="4">
    <source>
        <dbReference type="Google" id="ProtNLM"/>
    </source>
</evidence>
<proteinExistence type="predicted"/>
<keyword evidence="1" id="KW-0732">Signal</keyword>
<evidence type="ECO:0000313" key="2">
    <source>
        <dbReference type="EMBL" id="SFN03469.1"/>
    </source>
</evidence>
<evidence type="ECO:0000313" key="3">
    <source>
        <dbReference type="Proteomes" id="UP000198769"/>
    </source>
</evidence>
<sequence length="161" mass="17733">MRRIVFAGIVTLGGFLTAKAQCTTVSTITENFDAWKEMNKCWTAQQGKAMLYAGDKKIIFYSMTNPGENMYLVTPKIKGGTYTLTLDVSDNGGETTLELFSISNASDAKSYVSIAKPSKITGDKKTFEITLQKDTHLGLKVMLNGVHQAVYVDNFSLKPKK</sequence>
<dbReference type="Proteomes" id="UP000198769">
    <property type="component" value="Unassembled WGS sequence"/>
</dbReference>
<protein>
    <recommendedName>
        <fullName evidence="4">Carbohydrate binding module (Family 6)</fullName>
    </recommendedName>
</protein>
<feature type="chain" id="PRO_5011601376" description="Carbohydrate binding module (Family 6)" evidence="1">
    <location>
        <begin position="21"/>
        <end position="161"/>
    </location>
</feature>
<keyword evidence="3" id="KW-1185">Reference proteome</keyword>
<dbReference type="Gene3D" id="2.60.120.260">
    <property type="entry name" value="Galactose-binding domain-like"/>
    <property type="match status" value="1"/>
</dbReference>
<evidence type="ECO:0000256" key="1">
    <source>
        <dbReference type="SAM" id="SignalP"/>
    </source>
</evidence>
<dbReference type="EMBL" id="FOVD01000001">
    <property type="protein sequence ID" value="SFN03469.1"/>
    <property type="molecule type" value="Genomic_DNA"/>
</dbReference>
<dbReference type="RefSeq" id="WP_090022690.1">
    <property type="nucleotide sequence ID" value="NZ_FOVD01000001.1"/>
</dbReference>
<feature type="signal peptide" evidence="1">
    <location>
        <begin position="1"/>
        <end position="20"/>
    </location>
</feature>
<organism evidence="2 3">
    <name type="scientific">Chryseobacterium oleae</name>
    <dbReference type="NCBI Taxonomy" id="491207"/>
    <lineage>
        <taxon>Bacteria</taxon>
        <taxon>Pseudomonadati</taxon>
        <taxon>Bacteroidota</taxon>
        <taxon>Flavobacteriia</taxon>
        <taxon>Flavobacteriales</taxon>
        <taxon>Weeksellaceae</taxon>
        <taxon>Chryseobacterium group</taxon>
        <taxon>Chryseobacterium</taxon>
    </lineage>
</organism>
<accession>A0A1I4VR26</accession>
<reference evidence="3" key="1">
    <citation type="submission" date="2016-10" db="EMBL/GenBank/DDBJ databases">
        <authorList>
            <person name="Varghese N."/>
            <person name="Submissions S."/>
        </authorList>
    </citation>
    <scope>NUCLEOTIDE SEQUENCE [LARGE SCALE GENOMIC DNA]</scope>
    <source>
        <strain evidence="3">DSM 25575</strain>
    </source>
</reference>
<dbReference type="AlphaFoldDB" id="A0A1I4VR26"/>